<gene>
    <name evidence="4" type="ORF">E6H05_06325</name>
</gene>
<evidence type="ECO:0000259" key="3">
    <source>
        <dbReference type="Pfam" id="PF05175"/>
    </source>
</evidence>
<dbReference type="PANTHER" id="PTHR47816">
    <property type="entry name" value="RIBOSOMAL RNA SMALL SUBUNIT METHYLTRANSFERASE C"/>
    <property type="match status" value="1"/>
</dbReference>
<evidence type="ECO:0000313" key="5">
    <source>
        <dbReference type="Proteomes" id="UP000318834"/>
    </source>
</evidence>
<dbReference type="PANTHER" id="PTHR47816:SF4">
    <property type="entry name" value="RIBOSOMAL RNA SMALL SUBUNIT METHYLTRANSFERASE C"/>
    <property type="match status" value="1"/>
</dbReference>
<dbReference type="SUPFAM" id="SSF53335">
    <property type="entry name" value="S-adenosyl-L-methionine-dependent methyltransferases"/>
    <property type="match status" value="1"/>
</dbReference>
<dbReference type="AlphaFoldDB" id="A0A537IW65"/>
<dbReference type="EMBL" id="VBAP01000043">
    <property type="protein sequence ID" value="TMI75543.1"/>
    <property type="molecule type" value="Genomic_DNA"/>
</dbReference>
<keyword evidence="1 4" id="KW-0489">Methyltransferase</keyword>
<dbReference type="GO" id="GO:0032259">
    <property type="term" value="P:methylation"/>
    <property type="evidence" value="ECO:0007669"/>
    <property type="project" value="UniProtKB-KW"/>
</dbReference>
<proteinExistence type="predicted"/>
<evidence type="ECO:0000256" key="1">
    <source>
        <dbReference type="ARBA" id="ARBA00022603"/>
    </source>
</evidence>
<dbReference type="InterPro" id="IPR007848">
    <property type="entry name" value="Small_mtfrase_dom"/>
</dbReference>
<sequence>MSNHYFSTRPEVGSRPKQIRARLRGREWTFLSDRGVFARGGVDAGTRLLAKTMRIAPADHILDIGCGYGPVGLVAAWLAPDGQAVLVDVNERAVMLAAQNARLNGLANVEVLQGDGCGPVAGRFFDAAVTNPPIRAGKATLRRLVREIWQHLRPGGRFYFVARTAQGARTLARDVTEVFGGARELERESGYRVYEAIKDVEELKS</sequence>
<evidence type="ECO:0000256" key="2">
    <source>
        <dbReference type="ARBA" id="ARBA00022679"/>
    </source>
</evidence>
<protein>
    <submittedName>
        <fullName evidence="4">Class I SAM-dependent methyltransferase</fullName>
    </submittedName>
</protein>
<evidence type="ECO:0000313" key="4">
    <source>
        <dbReference type="EMBL" id="TMI75543.1"/>
    </source>
</evidence>
<organism evidence="4 5">
    <name type="scientific">Candidatus Segetimicrobium genomatis</name>
    <dbReference type="NCBI Taxonomy" id="2569760"/>
    <lineage>
        <taxon>Bacteria</taxon>
        <taxon>Bacillati</taxon>
        <taxon>Candidatus Sysuimicrobiota</taxon>
        <taxon>Candidatus Sysuimicrobiia</taxon>
        <taxon>Candidatus Sysuimicrobiales</taxon>
        <taxon>Candidatus Segetimicrobiaceae</taxon>
        <taxon>Candidatus Segetimicrobium</taxon>
    </lineage>
</organism>
<dbReference type="Gene3D" id="3.40.50.150">
    <property type="entry name" value="Vaccinia Virus protein VP39"/>
    <property type="match status" value="1"/>
</dbReference>
<dbReference type="GO" id="GO:0008757">
    <property type="term" value="F:S-adenosylmethionine-dependent methyltransferase activity"/>
    <property type="evidence" value="ECO:0007669"/>
    <property type="project" value="InterPro"/>
</dbReference>
<dbReference type="InterPro" id="IPR029063">
    <property type="entry name" value="SAM-dependent_MTases_sf"/>
</dbReference>
<dbReference type="Pfam" id="PF05175">
    <property type="entry name" value="MTS"/>
    <property type="match status" value="1"/>
</dbReference>
<keyword evidence="2 4" id="KW-0808">Transferase</keyword>
<dbReference type="InterPro" id="IPR046977">
    <property type="entry name" value="RsmC/RlmG"/>
</dbReference>
<comment type="caution">
    <text evidence="4">The sequence shown here is derived from an EMBL/GenBank/DDBJ whole genome shotgun (WGS) entry which is preliminary data.</text>
</comment>
<dbReference type="CDD" id="cd02440">
    <property type="entry name" value="AdoMet_MTases"/>
    <property type="match status" value="1"/>
</dbReference>
<dbReference type="Proteomes" id="UP000318834">
    <property type="component" value="Unassembled WGS sequence"/>
</dbReference>
<feature type="domain" description="Methyltransferase small" evidence="3">
    <location>
        <begin position="27"/>
        <end position="195"/>
    </location>
</feature>
<accession>A0A537IW65</accession>
<name>A0A537IW65_9BACT</name>
<reference evidence="4 5" key="1">
    <citation type="journal article" date="2019" name="Nat. Microbiol.">
        <title>Mediterranean grassland soil C-N compound turnover is dependent on rainfall and depth, and is mediated by genomically divergent microorganisms.</title>
        <authorList>
            <person name="Diamond S."/>
            <person name="Andeer P.F."/>
            <person name="Li Z."/>
            <person name="Crits-Christoph A."/>
            <person name="Burstein D."/>
            <person name="Anantharaman K."/>
            <person name="Lane K.R."/>
            <person name="Thomas B.C."/>
            <person name="Pan C."/>
            <person name="Northen T.R."/>
            <person name="Banfield J.F."/>
        </authorList>
    </citation>
    <scope>NUCLEOTIDE SEQUENCE [LARGE SCALE GENOMIC DNA]</scope>
    <source>
        <strain evidence="4">NP_8</strain>
    </source>
</reference>